<keyword evidence="3 8" id="KW-0813">Transport</keyword>
<keyword evidence="7 8" id="KW-0472">Membrane</keyword>
<feature type="transmembrane region" description="Helical" evidence="9">
    <location>
        <begin position="346"/>
        <end position="369"/>
    </location>
</feature>
<dbReference type="EMBL" id="BTGD01000008">
    <property type="protein sequence ID" value="GMM56297.1"/>
    <property type="molecule type" value="Genomic_DNA"/>
</dbReference>
<keyword evidence="4" id="KW-0597">Phosphoprotein</keyword>
<evidence type="ECO:0000256" key="6">
    <source>
        <dbReference type="ARBA" id="ARBA00022989"/>
    </source>
</evidence>
<dbReference type="PANTHER" id="PTHR31806:SF1">
    <property type="entry name" value="PURINE-CYTOSINE PERMEASE FCY2-RELATED"/>
    <property type="match status" value="1"/>
</dbReference>
<dbReference type="GO" id="GO:0015205">
    <property type="term" value="F:nucleobase transmembrane transporter activity"/>
    <property type="evidence" value="ECO:0007669"/>
    <property type="project" value="TreeGrafter"/>
</dbReference>
<evidence type="ECO:0000256" key="5">
    <source>
        <dbReference type="ARBA" id="ARBA00022692"/>
    </source>
</evidence>
<keyword evidence="11" id="KW-1185">Reference proteome</keyword>
<feature type="transmembrane region" description="Helical" evidence="9">
    <location>
        <begin position="508"/>
        <end position="527"/>
    </location>
</feature>
<feature type="transmembrane region" description="Helical" evidence="9">
    <location>
        <begin position="469"/>
        <end position="488"/>
    </location>
</feature>
<organism evidence="10 11">
    <name type="scientific">Maudiozyma humilis</name>
    <name type="common">Sour dough yeast</name>
    <name type="synonym">Kazachstania humilis</name>
    <dbReference type="NCBI Taxonomy" id="51915"/>
    <lineage>
        <taxon>Eukaryota</taxon>
        <taxon>Fungi</taxon>
        <taxon>Dikarya</taxon>
        <taxon>Ascomycota</taxon>
        <taxon>Saccharomycotina</taxon>
        <taxon>Saccharomycetes</taxon>
        <taxon>Saccharomycetales</taxon>
        <taxon>Saccharomycetaceae</taxon>
        <taxon>Maudiozyma</taxon>
    </lineage>
</organism>
<feature type="transmembrane region" description="Helical" evidence="9">
    <location>
        <begin position="93"/>
        <end position="117"/>
    </location>
</feature>
<evidence type="ECO:0000256" key="3">
    <source>
        <dbReference type="ARBA" id="ARBA00022448"/>
    </source>
</evidence>
<sequence>MLEDSIDKNYTVTDVERGDELVNLPSSVSPVSSLDKKGEYGIENDYPRDSTDVCSGELSFYEKWFQEHNVDSSGIEPLTDEQKTQPSLLNPTIVWFSANFVLSAYAIGALGPMVYGLNFGESALTIIFFNILGVIPVGYFSVFGAKTGMRQMILSRYWMGNITGRFFSFINVIACVGWCVLNTICSAQLLNMVNYGSEHRLPLWAGCLVIICGTVIVSFFGYTAIHNFEKWSWIPNLAIFLVILARLKLSGKWSNGPWTHGRTTAGDVLSFGCAVFGYSGAWATYSSDYTVFMPRSSNSYKISIALAVGIFVSLCFVMMLGAAVGMGGVNDAAWGKLYKDNSIGGLTYAVLVPNSVHGFGQFCCVVLSLSTIANNLPNMYTVSLSVQALWSPLARIPRPCWTLAGNAAALAISILACYFFESFLENFMNTIAYYGAIYIALGLCEHLVFRRSFSNYNPADWNDRSKLPIGIAGTAGFIVACFGVALGMDQSYWVGEIGRHIGKYGGDIGFEMGAAWGAVVFIAIRPFEIKYFGR</sequence>
<dbReference type="Gene3D" id="1.10.4160.10">
    <property type="entry name" value="Hydantoin permease"/>
    <property type="match status" value="1"/>
</dbReference>
<gene>
    <name evidence="10" type="ORF">DAKH74_029130</name>
</gene>
<feature type="transmembrane region" description="Helical" evidence="9">
    <location>
        <begin position="269"/>
        <end position="292"/>
    </location>
</feature>
<dbReference type="PANTHER" id="PTHR31806">
    <property type="entry name" value="PURINE-CYTOSINE PERMEASE FCY2-RELATED"/>
    <property type="match status" value="1"/>
</dbReference>
<feature type="transmembrane region" description="Helical" evidence="9">
    <location>
        <begin position="400"/>
        <end position="419"/>
    </location>
</feature>
<feature type="transmembrane region" description="Helical" evidence="9">
    <location>
        <begin position="123"/>
        <end position="145"/>
    </location>
</feature>
<feature type="transmembrane region" description="Helical" evidence="9">
    <location>
        <begin position="166"/>
        <end position="189"/>
    </location>
</feature>
<reference evidence="10 11" key="1">
    <citation type="journal article" date="2023" name="Elife">
        <title>Identification of key yeast species and microbe-microbe interactions impacting larval growth of Drosophila in the wild.</title>
        <authorList>
            <person name="Mure A."/>
            <person name="Sugiura Y."/>
            <person name="Maeda R."/>
            <person name="Honda K."/>
            <person name="Sakurai N."/>
            <person name="Takahashi Y."/>
            <person name="Watada M."/>
            <person name="Katoh T."/>
            <person name="Gotoh A."/>
            <person name="Gotoh Y."/>
            <person name="Taniguchi I."/>
            <person name="Nakamura K."/>
            <person name="Hayashi T."/>
            <person name="Katayama T."/>
            <person name="Uemura T."/>
            <person name="Hattori Y."/>
        </authorList>
    </citation>
    <scope>NUCLEOTIDE SEQUENCE [LARGE SCALE GENOMIC DNA]</scope>
    <source>
        <strain evidence="10 11">KH-74</strain>
    </source>
</reference>
<feature type="transmembrane region" description="Helical" evidence="9">
    <location>
        <begin position="304"/>
        <end position="326"/>
    </location>
</feature>
<accession>A0AAV5RY68</accession>
<dbReference type="FunFam" id="1.10.4160.10:FF:000002">
    <property type="entry name" value="Purine-cytosine permease fcyB"/>
    <property type="match status" value="1"/>
</dbReference>
<dbReference type="InterPro" id="IPR001248">
    <property type="entry name" value="Pur-cyt_permease"/>
</dbReference>
<comment type="caution">
    <text evidence="10">The sequence shown here is derived from an EMBL/GenBank/DDBJ whole genome shotgun (WGS) entry which is preliminary data.</text>
</comment>
<evidence type="ECO:0000256" key="9">
    <source>
        <dbReference type="SAM" id="Phobius"/>
    </source>
</evidence>
<keyword evidence="5 9" id="KW-0812">Transmembrane</keyword>
<feature type="transmembrane region" description="Helical" evidence="9">
    <location>
        <begin position="431"/>
        <end position="449"/>
    </location>
</feature>
<dbReference type="InterPro" id="IPR026030">
    <property type="entry name" value="Pur-cyt_permease_Fcy2/21/22"/>
</dbReference>
<keyword evidence="6 9" id="KW-1133">Transmembrane helix</keyword>
<dbReference type="CDD" id="cd11484">
    <property type="entry name" value="SLC-NCS1sbd_CobB-like"/>
    <property type="match status" value="1"/>
</dbReference>
<comment type="similarity">
    <text evidence="2 8">Belongs to the purine-cytosine permease (2.A.39) family.</text>
</comment>
<evidence type="ECO:0000256" key="8">
    <source>
        <dbReference type="PIRNR" id="PIRNR002744"/>
    </source>
</evidence>
<dbReference type="AlphaFoldDB" id="A0AAV5RY68"/>
<feature type="transmembrane region" description="Helical" evidence="9">
    <location>
        <begin position="231"/>
        <end position="249"/>
    </location>
</feature>
<dbReference type="PIRSF" id="PIRSF002744">
    <property type="entry name" value="Pur-cyt_permease"/>
    <property type="match status" value="1"/>
</dbReference>
<dbReference type="GO" id="GO:0005886">
    <property type="term" value="C:plasma membrane"/>
    <property type="evidence" value="ECO:0007669"/>
    <property type="project" value="TreeGrafter"/>
</dbReference>
<comment type="subcellular location">
    <subcellularLocation>
        <location evidence="1">Membrane</location>
        <topology evidence="1">Multi-pass membrane protein</topology>
    </subcellularLocation>
</comment>
<evidence type="ECO:0000313" key="11">
    <source>
        <dbReference type="Proteomes" id="UP001377567"/>
    </source>
</evidence>
<evidence type="ECO:0000256" key="2">
    <source>
        <dbReference type="ARBA" id="ARBA00008974"/>
    </source>
</evidence>
<evidence type="ECO:0000256" key="7">
    <source>
        <dbReference type="ARBA" id="ARBA00023136"/>
    </source>
</evidence>
<dbReference type="Pfam" id="PF02133">
    <property type="entry name" value="Transp_cyt_pur"/>
    <property type="match status" value="1"/>
</dbReference>
<proteinExistence type="inferred from homology"/>
<evidence type="ECO:0008006" key="12">
    <source>
        <dbReference type="Google" id="ProtNLM"/>
    </source>
</evidence>
<name>A0AAV5RY68_MAUHU</name>
<dbReference type="Proteomes" id="UP001377567">
    <property type="component" value="Unassembled WGS sequence"/>
</dbReference>
<evidence type="ECO:0000256" key="1">
    <source>
        <dbReference type="ARBA" id="ARBA00004141"/>
    </source>
</evidence>
<dbReference type="GO" id="GO:0000329">
    <property type="term" value="C:fungal-type vacuole membrane"/>
    <property type="evidence" value="ECO:0007669"/>
    <property type="project" value="TreeGrafter"/>
</dbReference>
<feature type="transmembrane region" description="Helical" evidence="9">
    <location>
        <begin position="201"/>
        <end position="224"/>
    </location>
</feature>
<protein>
    <recommendedName>
        <fullName evidence="12">Purine-cytosine permease</fullName>
    </recommendedName>
</protein>
<evidence type="ECO:0000256" key="4">
    <source>
        <dbReference type="ARBA" id="ARBA00022553"/>
    </source>
</evidence>
<dbReference type="GO" id="GO:0015856">
    <property type="term" value="P:cytosine transport"/>
    <property type="evidence" value="ECO:0007669"/>
    <property type="project" value="UniProtKB-ARBA"/>
</dbReference>
<evidence type="ECO:0000313" key="10">
    <source>
        <dbReference type="EMBL" id="GMM56297.1"/>
    </source>
</evidence>